<dbReference type="Proteomes" id="UP000239936">
    <property type="component" value="Unassembled WGS sequence"/>
</dbReference>
<dbReference type="OrthoDB" id="869379at2"/>
<gene>
    <name evidence="1" type="ORF">CXB77_04140</name>
</gene>
<organism evidence="1 2">
    <name type="scientific">Chromatium okenii</name>
    <dbReference type="NCBI Taxonomy" id="61644"/>
    <lineage>
        <taxon>Bacteria</taxon>
        <taxon>Pseudomonadati</taxon>
        <taxon>Pseudomonadota</taxon>
        <taxon>Gammaproteobacteria</taxon>
        <taxon>Chromatiales</taxon>
        <taxon>Chromatiaceae</taxon>
        <taxon>Chromatium</taxon>
    </lineage>
</organism>
<protein>
    <submittedName>
        <fullName evidence="1">Lecithin--cholesterol acyltransferase</fullName>
    </submittedName>
</protein>
<dbReference type="GO" id="GO:0016746">
    <property type="term" value="F:acyltransferase activity"/>
    <property type="evidence" value="ECO:0007669"/>
    <property type="project" value="UniProtKB-KW"/>
</dbReference>
<comment type="caution">
    <text evidence="1">The sequence shown here is derived from an EMBL/GenBank/DDBJ whole genome shotgun (WGS) entry which is preliminary data.</text>
</comment>
<reference evidence="1 2" key="1">
    <citation type="submission" date="2018-01" db="EMBL/GenBank/DDBJ databases">
        <title>The complete genome sequence of Chromatium okenii LaCa, a purple sulfur bacterium with a turbulent life.</title>
        <authorList>
            <person name="Luedin S.M."/>
            <person name="Liechti N."/>
            <person name="Storelli N."/>
            <person name="Danza F."/>
            <person name="Wittwer M."/>
            <person name="Pothier J.F."/>
            <person name="Tonolla M.A."/>
        </authorList>
    </citation>
    <scope>NUCLEOTIDE SEQUENCE [LARGE SCALE GENOMIC DNA]</scope>
    <source>
        <strain evidence="1 2">LaCa</strain>
    </source>
</reference>
<name>A0A2S7XV34_9GAMM</name>
<dbReference type="InterPro" id="IPR029058">
    <property type="entry name" value="AB_hydrolase_fold"/>
</dbReference>
<dbReference type="EMBL" id="PPGH01000018">
    <property type="protein sequence ID" value="PQJ97232.1"/>
    <property type="molecule type" value="Genomic_DNA"/>
</dbReference>
<keyword evidence="1" id="KW-0012">Acyltransferase</keyword>
<keyword evidence="1" id="KW-0808">Transferase</keyword>
<proteinExistence type="predicted"/>
<dbReference type="AlphaFoldDB" id="A0A2S7XV34"/>
<dbReference type="SUPFAM" id="SSF53474">
    <property type="entry name" value="alpha/beta-Hydrolases"/>
    <property type="match status" value="1"/>
</dbReference>
<accession>A0A2S7XV34</accession>
<keyword evidence="2" id="KW-1185">Reference proteome</keyword>
<sequence length="353" mass="39175">MRWLRPLLLGLLSLVVLALSWTWWGDNAQDQLPKAQRQLRSAVQDQFKQWFPQPVAPPTYDWYGLELRIRATASKLPRLVVIHGLDEPGSIWHDLFPFLDAAGFEVWEFRYPHDQSIERTAQDLAERWREFPTNRPAILIGHDVGGLVIRDFVTRWRHPVNSPARVDGAAVRGAILVGTPNQGSEWTRLRVWLELRDQFLTKEDQRFALYAALRDGCDTPAIDLQPNSGSLTALNTLPWSNMVSIQLLGGVLSGPTPSMSDSIAALTKASSAELQALLMAWWSNLGVNLGDGVVTLDALKLPNAPAPLQVAGSHRGMLTRLLPTDPEPPAIALILQTLTAWNTAPAAIKPPLQ</sequence>
<evidence type="ECO:0000313" key="1">
    <source>
        <dbReference type="EMBL" id="PQJ97232.1"/>
    </source>
</evidence>
<evidence type="ECO:0000313" key="2">
    <source>
        <dbReference type="Proteomes" id="UP000239936"/>
    </source>
</evidence>
<dbReference type="Gene3D" id="3.40.50.1820">
    <property type="entry name" value="alpha/beta hydrolase"/>
    <property type="match status" value="1"/>
</dbReference>